<reference evidence="1 2" key="1">
    <citation type="submission" date="2016-08" db="EMBL/GenBank/DDBJ databases">
        <authorList>
            <person name="Loux V."/>
            <person name="Rue O."/>
        </authorList>
    </citation>
    <scope>NUCLEOTIDE SEQUENCE [LARGE SCALE GENOMIC DNA]</scope>
    <source>
        <strain evidence="1 2">AFSSA_08CEB44bac</strain>
    </source>
</reference>
<sequence length="29" mass="3258">MIVMVNMMKATVGKGETKHSYHCATCTER</sequence>
<evidence type="ECO:0000313" key="2">
    <source>
        <dbReference type="Proteomes" id="UP000242164"/>
    </source>
</evidence>
<accession>A0AAX2CCX7</accession>
<dbReference type="Proteomes" id="UP000242164">
    <property type="component" value="Unassembled WGS sequence"/>
</dbReference>
<gene>
    <name evidence="1" type="ORF">BCB44BAC_00760</name>
</gene>
<dbReference type="AlphaFoldDB" id="A0AAX2CCX7"/>
<name>A0AAX2CCX7_9BACI</name>
<comment type="caution">
    <text evidence="1">The sequence shown here is derived from an EMBL/GenBank/DDBJ whole genome shotgun (WGS) entry which is preliminary data.</text>
</comment>
<protein>
    <submittedName>
        <fullName evidence="1">Uncharacterized protein</fullName>
    </submittedName>
</protein>
<evidence type="ECO:0000313" key="1">
    <source>
        <dbReference type="EMBL" id="SCL85497.1"/>
    </source>
</evidence>
<dbReference type="EMBL" id="FMIK01000017">
    <property type="protein sequence ID" value="SCL85497.1"/>
    <property type="molecule type" value="Genomic_DNA"/>
</dbReference>
<organism evidence="1 2">
    <name type="scientific">Bacillus cytotoxicus</name>
    <dbReference type="NCBI Taxonomy" id="580165"/>
    <lineage>
        <taxon>Bacteria</taxon>
        <taxon>Bacillati</taxon>
        <taxon>Bacillota</taxon>
        <taxon>Bacilli</taxon>
        <taxon>Bacillales</taxon>
        <taxon>Bacillaceae</taxon>
        <taxon>Bacillus</taxon>
        <taxon>Bacillus cereus group</taxon>
    </lineage>
</organism>
<proteinExistence type="predicted"/>